<evidence type="ECO:0000256" key="27">
    <source>
        <dbReference type="PROSITE-ProRule" id="PRU00024"/>
    </source>
</evidence>
<dbReference type="InterPro" id="IPR013083">
    <property type="entry name" value="Znf_RING/FYVE/PHD"/>
</dbReference>
<evidence type="ECO:0000256" key="13">
    <source>
        <dbReference type="ARBA" id="ARBA00022723"/>
    </source>
</evidence>
<keyword evidence="11" id="KW-0597">Phosphoprotein</keyword>
<dbReference type="PANTHER" id="PTHR24106">
    <property type="entry name" value="NACHT, LRR AND CARD DOMAINS-CONTAINING"/>
    <property type="match status" value="1"/>
</dbReference>
<dbReference type="InterPro" id="IPR007111">
    <property type="entry name" value="NACHT_NTPase"/>
</dbReference>
<gene>
    <name evidence="33" type="ORF">Q7C36_010232</name>
</gene>
<dbReference type="SUPFAM" id="SSF52047">
    <property type="entry name" value="RNI-like"/>
    <property type="match status" value="1"/>
</dbReference>
<keyword evidence="20" id="KW-0460">Magnesium</keyword>
<dbReference type="Gene3D" id="3.30.40.10">
    <property type="entry name" value="Zinc/RING finger domain, C3HC4 (zinc finger)"/>
    <property type="match status" value="1"/>
</dbReference>
<dbReference type="PROSITE" id="PS50089">
    <property type="entry name" value="ZF_RING_2"/>
    <property type="match status" value="1"/>
</dbReference>
<dbReference type="InterPro" id="IPR041267">
    <property type="entry name" value="NLRP_HD2"/>
</dbReference>
<dbReference type="GO" id="GO:0006094">
    <property type="term" value="P:gluconeogenesis"/>
    <property type="evidence" value="ECO:0007669"/>
    <property type="project" value="UniProtKB-KW"/>
</dbReference>
<keyword evidence="21" id="KW-0007">Acetylation</keyword>
<evidence type="ECO:0000256" key="7">
    <source>
        <dbReference type="ARBA" id="ARBA00013093"/>
    </source>
</evidence>
<feature type="domain" description="NACHT" evidence="32">
    <location>
        <begin position="778"/>
        <end position="910"/>
    </location>
</feature>
<evidence type="ECO:0000256" key="16">
    <source>
        <dbReference type="ARBA" id="ARBA00022771"/>
    </source>
</evidence>
<feature type="domain" description="RING-type" evidence="30">
    <location>
        <begin position="496"/>
        <end position="537"/>
    </location>
</feature>
<sequence>MSDRGAFDTNVITLTRFVLEEGRKAKGTGELTTLLNSMCTAIKAISSAVRKAGIANLYGIAGSTNVTGDQVKKLDILSNDLVINMIKSSFTSCVLVSEEDDKAIIIEPEQRGKYVVCFDPLDGSSNIDCLASIGTIFAIYKKDSDSEPSEKDALLPGRKIVAAGYALYGSATMLVLSTGQGVNCFMLDPAIGEFILVDRDVKIKKKGKIYSLNEGYAQYFYPDVTAYLQKKKFPEDGSAPYGGRYVGSMVADVHRTLVYGGIFLYPANVKSPKGKLRLLYECNPMAFIMEQAGGMATTGPINVLDIQPETIHQRAPIVLGSPDDVKEYIAIYQKHANKLDIMNEPEKEEPQCSQSTETEAVQTEAGKRISHKRKSSSPSQVSMKSDDSMMQPIHFPSSKRRSASPSRISLKSDDSMMQPIHFPSSKRRSASPSRISLKSDDSMMQPIHFRKRVQKSSPTPDHLSVKSEDSMIQPIYFRPEEQQKYISELFDEVLKCSVCTEFLKDPVSPSCGHKYCRSCITKYQAQSEHGQSACPKCGKISGSCSVLHTNIHATELVEKFKPAPHSSAEVMETEDVEPRLCQKHYKALVMFCKSDHSTICKECAVNEHSEHDKQYIKLSTIPNTLNTLHNFLGNMTVSEFREFKRNLRYEYPECFETLQVHCSIQDVAERMMGSFSEDDILKVTFQLASVKPISKCQEKIKEKLRRKFRHIHEGLAIPRTQVVLHDIYTELYLTEGGSDAVHEEHEVRLIEKAGKNISMQETPVNITDIFKALGNGIRTVLTKGIAGIGKTVSVQKFMLDWAEHTANQNIDLILPVFFRDLNLEKEACSLMKLLRRFYPELKDIESIENGIHILVVLDGLDECRLTLDFQNTRTCSDIMEATSMDVLLVNLIKGNLLPNSLLWITSRPAATNQIPTECVQRVTEVRGFNDPQKEEYFHKKCKDAHLANTIIKHVKSSRSMHIMCHIPIFCWITATVLDILLRDNDIGEVPKNQTQLYIHYLLIQTGLRNSKFQKAIKEDPRDLTQSDKKMILNMAKLAFLGMKKNTLIFYEDDLKECGIHIEEAAEFSALCTQLFREEFGLYRKRVFCFLHLSVQEHLAAIHVLWQFLNEGINVLDSHGRDSTTTLTDIYRSAVVKALENKLGHFDQFLRFLLGLSTECSRKLLHSLLPQLEKETIQNGEIVQFIKDKISEEDRTETETINLFHCLNEIGHNCLVKDIQESLDSGTLCNKKLNPEQCSALAFVLLMSEDVLEVFDLRTYKTTQASSRQRLLPIIRASKKAILSDCALSEKACEPVASALRIANSPVRELDLSCNNIKDAGLVDLCKGLKSPHCQLEILRLADCGITDKSCGNLASALESVESKLKELDLSSNKLTDAGVKMLEDWLKSEKCKVQILRLNQCHLTKSYCKHLAEEMTSFSTKEMDLNLTGNGLNLTGNDLKD</sequence>
<dbReference type="GO" id="GO:0005524">
    <property type="term" value="F:ATP binding"/>
    <property type="evidence" value="ECO:0007669"/>
    <property type="project" value="UniProtKB-KW"/>
</dbReference>
<dbReference type="InterPro" id="IPR001841">
    <property type="entry name" value="Znf_RING"/>
</dbReference>
<keyword evidence="16 27" id="KW-0863">Zinc-finger</keyword>
<dbReference type="CDD" id="cd19769">
    <property type="entry name" value="Bbox2_TRIM16-like"/>
    <property type="match status" value="1"/>
</dbReference>
<evidence type="ECO:0000256" key="22">
    <source>
        <dbReference type="ARBA" id="ARBA00023277"/>
    </source>
</evidence>
<dbReference type="SMART" id="SM00368">
    <property type="entry name" value="LRR_RI"/>
    <property type="match status" value="4"/>
</dbReference>
<evidence type="ECO:0000256" key="3">
    <source>
        <dbReference type="ARBA" id="ARBA00004496"/>
    </source>
</evidence>
<evidence type="ECO:0000256" key="24">
    <source>
        <dbReference type="ARBA" id="ARBA00040734"/>
    </source>
</evidence>
<comment type="function">
    <text evidence="23">Catalyzes the hydrolysis of fructose 1,6-bisphosphate to fructose 6-phosphate in the presence of divalent cations, acting as a rate-limiting enzyme in gluconeogenesis. Plays a role in regulating glucose sensing and insulin secretion of pancreatic beta-cells. Appears to modulate glycerol gluconeogenesis in liver. Important regulator of appetite and adiposity; increased expression of the protein in liver after nutrient excess increases circulating satiety hormones and reduces appetite-stimulating neuropeptides and thus seems to provide a feedback mechanism to limit weight gain.</text>
</comment>
<evidence type="ECO:0000256" key="11">
    <source>
        <dbReference type="ARBA" id="ARBA00022553"/>
    </source>
</evidence>
<evidence type="ECO:0000256" key="15">
    <source>
        <dbReference type="ARBA" id="ARBA00022741"/>
    </source>
</evidence>
<evidence type="ECO:0000256" key="2">
    <source>
        <dbReference type="ARBA" id="ARBA00001946"/>
    </source>
</evidence>
<dbReference type="GO" id="GO:0008270">
    <property type="term" value="F:zinc ion binding"/>
    <property type="evidence" value="ECO:0007669"/>
    <property type="project" value="UniProtKB-KW"/>
</dbReference>
<dbReference type="Pfam" id="PF05729">
    <property type="entry name" value="NACHT"/>
    <property type="match status" value="1"/>
</dbReference>
<dbReference type="FunFam" id="3.30.540.10:FF:000037">
    <property type="entry name" value="Fructose-1,6-bisphosphatase 1"/>
    <property type="match status" value="1"/>
</dbReference>
<dbReference type="Pfam" id="PF00316">
    <property type="entry name" value="FBPase"/>
    <property type="match status" value="1"/>
</dbReference>
<dbReference type="Pfam" id="PF17776">
    <property type="entry name" value="NLRC4_HD2"/>
    <property type="match status" value="1"/>
</dbReference>
<dbReference type="InterPro" id="IPR028343">
    <property type="entry name" value="FBPtase"/>
</dbReference>
<comment type="pathway">
    <text evidence="4">Carbohydrate biosynthesis; gluconeogenesis.</text>
</comment>
<evidence type="ECO:0000313" key="34">
    <source>
        <dbReference type="Proteomes" id="UP001187315"/>
    </source>
</evidence>
<comment type="subcellular location">
    <subcellularLocation>
        <location evidence="3">Cytoplasm</location>
    </subcellularLocation>
</comment>
<evidence type="ECO:0000256" key="18">
    <source>
        <dbReference type="ARBA" id="ARBA00022833"/>
    </source>
</evidence>
<evidence type="ECO:0000259" key="31">
    <source>
        <dbReference type="PROSITE" id="PS50119"/>
    </source>
</evidence>
<dbReference type="InterPro" id="IPR041075">
    <property type="entry name" value="NOD1/2_WH"/>
</dbReference>
<keyword evidence="9" id="KW-0963">Cytoplasm</keyword>
<dbReference type="InterPro" id="IPR000315">
    <property type="entry name" value="Znf_B-box"/>
</dbReference>
<evidence type="ECO:0000256" key="10">
    <source>
        <dbReference type="ARBA" id="ARBA00022533"/>
    </source>
</evidence>
<dbReference type="Gene3D" id="3.80.10.10">
    <property type="entry name" value="Ribonuclease Inhibitor"/>
    <property type="match status" value="1"/>
</dbReference>
<dbReference type="GO" id="GO:0005737">
    <property type="term" value="C:cytoplasm"/>
    <property type="evidence" value="ECO:0007669"/>
    <property type="project" value="UniProtKB-SubCell"/>
</dbReference>
<comment type="catalytic activity">
    <reaction evidence="1">
        <text>beta-D-fructose 1,6-bisphosphate + H2O = beta-D-fructose 6-phosphate + phosphate</text>
        <dbReference type="Rhea" id="RHEA:11064"/>
        <dbReference type="ChEBI" id="CHEBI:15377"/>
        <dbReference type="ChEBI" id="CHEBI:32966"/>
        <dbReference type="ChEBI" id="CHEBI:43474"/>
        <dbReference type="ChEBI" id="CHEBI:57634"/>
        <dbReference type="EC" id="3.1.3.11"/>
    </reaction>
</comment>
<dbReference type="HAMAP" id="MF_01855">
    <property type="entry name" value="FBPase_class1"/>
    <property type="match status" value="1"/>
</dbReference>
<evidence type="ECO:0000259" key="30">
    <source>
        <dbReference type="PROSITE" id="PS50089"/>
    </source>
</evidence>
<dbReference type="FunFam" id="3.40.190.80:FF:000001">
    <property type="entry name" value="Fructose-1,6-bisphosphatase class 1"/>
    <property type="match status" value="1"/>
</dbReference>
<dbReference type="Pfam" id="PF18913">
    <property type="entry name" value="FBPase_C"/>
    <property type="match status" value="1"/>
</dbReference>
<evidence type="ECO:0000256" key="23">
    <source>
        <dbReference type="ARBA" id="ARBA00037308"/>
    </source>
</evidence>
<dbReference type="PROSITE" id="PS50119">
    <property type="entry name" value="ZF_BBOX"/>
    <property type="match status" value="1"/>
</dbReference>
<feature type="compositionally biased region" description="Polar residues" evidence="29">
    <location>
        <begin position="351"/>
        <end position="361"/>
    </location>
</feature>
<evidence type="ECO:0000256" key="9">
    <source>
        <dbReference type="ARBA" id="ARBA00022490"/>
    </source>
</evidence>
<comment type="subunit">
    <text evidence="6">Homotetramer.</text>
</comment>
<feature type="region of interest" description="Disordered" evidence="29">
    <location>
        <begin position="341"/>
        <end position="445"/>
    </location>
</feature>
<dbReference type="InterPro" id="IPR020548">
    <property type="entry name" value="Fructose_bisphosphatase_AS"/>
</dbReference>
<dbReference type="PROSITE" id="PS00518">
    <property type="entry name" value="ZF_RING_1"/>
    <property type="match status" value="1"/>
</dbReference>
<evidence type="ECO:0000256" key="8">
    <source>
        <dbReference type="ARBA" id="ARBA00022432"/>
    </source>
</evidence>
<keyword evidence="12" id="KW-0433">Leucine-rich repeat</keyword>
<dbReference type="InterPro" id="IPR033391">
    <property type="entry name" value="FBPase_N"/>
</dbReference>
<keyword evidence="13" id="KW-0479">Metal-binding</keyword>
<dbReference type="SUPFAM" id="SSF57845">
    <property type="entry name" value="B-box zinc-binding domain"/>
    <property type="match status" value="1"/>
</dbReference>
<evidence type="ECO:0000259" key="32">
    <source>
        <dbReference type="PROSITE" id="PS50837"/>
    </source>
</evidence>
<name>A0AA88N0H7_TACVA</name>
<organism evidence="33 34">
    <name type="scientific">Tachysurus vachellii</name>
    <name type="common">Darkbarbel catfish</name>
    <name type="synonym">Pelteobagrus vachellii</name>
    <dbReference type="NCBI Taxonomy" id="175792"/>
    <lineage>
        <taxon>Eukaryota</taxon>
        <taxon>Metazoa</taxon>
        <taxon>Chordata</taxon>
        <taxon>Craniata</taxon>
        <taxon>Vertebrata</taxon>
        <taxon>Euteleostomi</taxon>
        <taxon>Actinopterygii</taxon>
        <taxon>Neopterygii</taxon>
        <taxon>Teleostei</taxon>
        <taxon>Ostariophysi</taxon>
        <taxon>Siluriformes</taxon>
        <taxon>Bagridae</taxon>
        <taxon>Tachysurus</taxon>
    </lineage>
</organism>
<keyword evidence="34" id="KW-1185">Reference proteome</keyword>
<dbReference type="PROSITE" id="PS00124">
    <property type="entry name" value="FBPASE"/>
    <property type="match status" value="1"/>
</dbReference>
<dbReference type="Pfam" id="PF14484">
    <property type="entry name" value="FISNA"/>
    <property type="match status" value="1"/>
</dbReference>
<keyword evidence="22 28" id="KW-0119">Carbohydrate metabolism</keyword>
<comment type="similarity">
    <text evidence="5 28">Belongs to the FBPase class 1 family.</text>
</comment>
<dbReference type="PIRSF" id="PIRSF000904">
    <property type="entry name" value="FBPtase_SBPase"/>
    <property type="match status" value="1"/>
</dbReference>
<dbReference type="GO" id="GO:0042132">
    <property type="term" value="F:fructose 1,6-bisphosphate 1-phosphatase activity"/>
    <property type="evidence" value="ECO:0007669"/>
    <property type="project" value="UniProtKB-EC"/>
</dbReference>
<dbReference type="SMART" id="SM00184">
    <property type="entry name" value="RING"/>
    <property type="match status" value="1"/>
</dbReference>
<dbReference type="SUPFAM" id="SSF56655">
    <property type="entry name" value="Carbohydrate phosphatase"/>
    <property type="match status" value="1"/>
</dbReference>
<dbReference type="InterPro" id="IPR017907">
    <property type="entry name" value="Znf_RING_CS"/>
</dbReference>
<comment type="cofactor">
    <cofactor evidence="2">
        <name>Mg(2+)</name>
        <dbReference type="ChEBI" id="CHEBI:18420"/>
    </cofactor>
</comment>
<dbReference type="CDD" id="cd00354">
    <property type="entry name" value="FBPase"/>
    <property type="match status" value="1"/>
</dbReference>
<evidence type="ECO:0000256" key="28">
    <source>
        <dbReference type="RuleBase" id="RU000508"/>
    </source>
</evidence>
<keyword evidence="14" id="KW-0677">Repeat</keyword>
<evidence type="ECO:0000256" key="20">
    <source>
        <dbReference type="ARBA" id="ARBA00022842"/>
    </source>
</evidence>
<dbReference type="Gene3D" id="3.30.160.60">
    <property type="entry name" value="Classic Zinc Finger"/>
    <property type="match status" value="1"/>
</dbReference>
<dbReference type="Gene3D" id="3.40.190.80">
    <property type="match status" value="1"/>
</dbReference>
<dbReference type="SMART" id="SM01288">
    <property type="entry name" value="FISNA"/>
    <property type="match status" value="1"/>
</dbReference>
<protein>
    <recommendedName>
        <fullName evidence="24">Fructose-1,6-bisphosphatase 1</fullName>
        <ecNumber evidence="7">3.1.3.11</ecNumber>
    </recommendedName>
    <alternativeName>
        <fullName evidence="25">D-fructose-1,6-bisphosphate 1-phosphohydrolase 1</fullName>
    </alternativeName>
    <alternativeName>
        <fullName evidence="26">Liver FBPase</fullName>
    </alternativeName>
</protein>
<dbReference type="PIRSF" id="PIRSF500210">
    <property type="entry name" value="FBPtase"/>
    <property type="match status" value="1"/>
</dbReference>
<dbReference type="InterPro" id="IPR001611">
    <property type="entry name" value="Leu-rich_rpt"/>
</dbReference>
<dbReference type="Gene3D" id="3.40.50.300">
    <property type="entry name" value="P-loop containing nucleotide triphosphate hydrolases"/>
    <property type="match status" value="1"/>
</dbReference>
<evidence type="ECO:0000256" key="21">
    <source>
        <dbReference type="ARBA" id="ARBA00022990"/>
    </source>
</evidence>
<dbReference type="InterPro" id="IPR051261">
    <property type="entry name" value="NLR"/>
</dbReference>
<evidence type="ECO:0000256" key="29">
    <source>
        <dbReference type="SAM" id="MobiDB-lite"/>
    </source>
</evidence>
<dbReference type="InterPro" id="IPR029495">
    <property type="entry name" value="NACHT-assoc"/>
</dbReference>
<dbReference type="SUPFAM" id="SSF57850">
    <property type="entry name" value="RING/U-box"/>
    <property type="match status" value="1"/>
</dbReference>
<dbReference type="FunFam" id="3.40.50.300:FF:000210">
    <property type="entry name" value="Si:dkey-16p6.1"/>
    <property type="match status" value="1"/>
</dbReference>
<dbReference type="Pfam" id="PF17779">
    <property type="entry name" value="WHD_NOD2"/>
    <property type="match status" value="1"/>
</dbReference>
<dbReference type="EMBL" id="JAVHJS010000010">
    <property type="protein sequence ID" value="KAK2845378.1"/>
    <property type="molecule type" value="Genomic_DNA"/>
</dbReference>
<evidence type="ECO:0000256" key="19">
    <source>
        <dbReference type="ARBA" id="ARBA00022840"/>
    </source>
</evidence>
<keyword evidence="8" id="KW-0312">Gluconeogenesis</keyword>
<evidence type="ECO:0000256" key="17">
    <source>
        <dbReference type="ARBA" id="ARBA00022801"/>
    </source>
</evidence>
<reference evidence="33" key="1">
    <citation type="submission" date="2023-08" db="EMBL/GenBank/DDBJ databases">
        <title>Pelteobagrus vachellii genome.</title>
        <authorList>
            <person name="Liu H."/>
        </authorList>
    </citation>
    <scope>NUCLEOTIDE SEQUENCE</scope>
    <source>
        <strain evidence="33">PRFRI_2022a</strain>
        <tissue evidence="33">Muscle</tissue>
    </source>
</reference>
<proteinExistence type="inferred from homology"/>
<dbReference type="InterPro" id="IPR027417">
    <property type="entry name" value="P-loop_NTPase"/>
</dbReference>
<dbReference type="Pfam" id="PF00643">
    <property type="entry name" value="zf-B_box"/>
    <property type="match status" value="1"/>
</dbReference>
<keyword evidence="19" id="KW-0067">ATP-binding</keyword>
<dbReference type="Pfam" id="PF15227">
    <property type="entry name" value="zf-C3HC4_4"/>
    <property type="match status" value="1"/>
</dbReference>
<dbReference type="NCBIfam" id="NF006778">
    <property type="entry name" value="PRK09293.1-1"/>
    <property type="match status" value="1"/>
</dbReference>
<evidence type="ECO:0000256" key="12">
    <source>
        <dbReference type="ARBA" id="ARBA00022614"/>
    </source>
</evidence>
<feature type="domain" description="B box-type" evidence="31">
    <location>
        <begin position="576"/>
        <end position="616"/>
    </location>
</feature>
<dbReference type="Pfam" id="PF13516">
    <property type="entry name" value="LRR_6"/>
    <property type="match status" value="2"/>
</dbReference>
<dbReference type="InterPro" id="IPR000146">
    <property type="entry name" value="FBPase_class-1"/>
</dbReference>
<evidence type="ECO:0000256" key="1">
    <source>
        <dbReference type="ARBA" id="ARBA00001273"/>
    </source>
</evidence>
<evidence type="ECO:0000256" key="25">
    <source>
        <dbReference type="ARBA" id="ARBA00042758"/>
    </source>
</evidence>
<accession>A0AA88N0H7</accession>
<evidence type="ECO:0000313" key="33">
    <source>
        <dbReference type="EMBL" id="KAK2845378.1"/>
    </source>
</evidence>
<evidence type="ECO:0000256" key="6">
    <source>
        <dbReference type="ARBA" id="ARBA00011881"/>
    </source>
</evidence>
<dbReference type="Proteomes" id="UP001187315">
    <property type="component" value="Unassembled WGS sequence"/>
</dbReference>
<keyword evidence="17 28" id="KW-0378">Hydrolase</keyword>
<dbReference type="SMART" id="SM00336">
    <property type="entry name" value="BBOX"/>
    <property type="match status" value="1"/>
</dbReference>
<keyword evidence="18" id="KW-0862">Zinc</keyword>
<evidence type="ECO:0000256" key="5">
    <source>
        <dbReference type="ARBA" id="ARBA00010941"/>
    </source>
</evidence>
<dbReference type="EC" id="3.1.3.11" evidence="7"/>
<evidence type="ECO:0000256" key="4">
    <source>
        <dbReference type="ARBA" id="ARBA00004742"/>
    </source>
</evidence>
<dbReference type="InterPro" id="IPR032675">
    <property type="entry name" value="LRR_dom_sf"/>
</dbReference>
<dbReference type="PRINTS" id="PR00115">
    <property type="entry name" value="F16BPHPHTASE"/>
</dbReference>
<dbReference type="InterPro" id="IPR044015">
    <property type="entry name" value="FBPase_C_dom"/>
</dbReference>
<evidence type="ECO:0000256" key="26">
    <source>
        <dbReference type="ARBA" id="ARBA00042792"/>
    </source>
</evidence>
<dbReference type="Gene3D" id="3.30.540.10">
    <property type="entry name" value="Fructose-1,6-Bisphosphatase, subunit A, domain 1"/>
    <property type="match status" value="1"/>
</dbReference>
<dbReference type="PROSITE" id="PS50837">
    <property type="entry name" value="NACHT"/>
    <property type="match status" value="1"/>
</dbReference>
<evidence type="ECO:0000256" key="14">
    <source>
        <dbReference type="ARBA" id="ARBA00022737"/>
    </source>
</evidence>
<keyword evidence="15" id="KW-0547">Nucleotide-binding</keyword>
<comment type="caution">
    <text evidence="33">The sequence shown here is derived from an EMBL/GenBank/DDBJ whole genome shotgun (WGS) entry which is preliminary data.</text>
</comment>
<keyword evidence="10" id="KW-0021">Allosteric enzyme</keyword>